<dbReference type="SUPFAM" id="SSF53383">
    <property type="entry name" value="PLP-dependent transferases"/>
    <property type="match status" value="1"/>
</dbReference>
<reference evidence="10" key="1">
    <citation type="submission" date="2017-02" db="EMBL/GenBank/DDBJ databases">
        <title>Complete genome sequence of Cupriavidus necator strain NH9, a 3-chlorobenzoate degrader.</title>
        <authorList>
            <person name="Moriuchi R."/>
            <person name="Dohra H."/>
            <person name="Ogawa N."/>
        </authorList>
    </citation>
    <scope>NUCLEOTIDE SEQUENCE [LARGE SCALE GENOMIC DNA]</scope>
    <source>
        <strain evidence="10">NH9</strain>
    </source>
</reference>
<dbReference type="Pfam" id="PF01053">
    <property type="entry name" value="Cys_Met_Meta_PP"/>
    <property type="match status" value="1"/>
</dbReference>
<dbReference type="InterPro" id="IPR015421">
    <property type="entry name" value="PyrdxlP-dep_Trfase_major"/>
</dbReference>
<comment type="similarity">
    <text evidence="2 8">Belongs to the trans-sulfuration enzymes family.</text>
</comment>
<evidence type="ECO:0000256" key="6">
    <source>
        <dbReference type="ARBA" id="ARBA00047517"/>
    </source>
</evidence>
<dbReference type="InterPro" id="IPR054542">
    <property type="entry name" value="Cys_met_metab_PP"/>
</dbReference>
<comment type="pathway">
    <text evidence="5">Amino-acid biosynthesis; L-methionine biosynthesis via de novo pathway; L-homocysteine from L-cystathionine: step 1/1.</text>
</comment>
<dbReference type="InterPro" id="IPR015424">
    <property type="entry name" value="PyrdxlP-dep_Trfase"/>
</dbReference>
<dbReference type="Gene3D" id="3.90.1150.10">
    <property type="entry name" value="Aspartate Aminotransferase, domain 1"/>
    <property type="match status" value="1"/>
</dbReference>
<dbReference type="PANTHER" id="PTHR43500">
    <property type="entry name" value="CYSTATHIONINE BETA-LYASE-RELATED"/>
    <property type="match status" value="1"/>
</dbReference>
<evidence type="ECO:0000256" key="4">
    <source>
        <dbReference type="ARBA" id="ARBA00023239"/>
    </source>
</evidence>
<dbReference type="GO" id="GO:0019450">
    <property type="term" value="P:L-cysteine catabolic process to pyruvate"/>
    <property type="evidence" value="ECO:0007669"/>
    <property type="project" value="TreeGrafter"/>
</dbReference>
<evidence type="ECO:0000256" key="7">
    <source>
        <dbReference type="ARBA" id="ARBA00047625"/>
    </source>
</evidence>
<evidence type="ECO:0000256" key="3">
    <source>
        <dbReference type="ARBA" id="ARBA00022898"/>
    </source>
</evidence>
<dbReference type="GO" id="GO:0030170">
    <property type="term" value="F:pyridoxal phosphate binding"/>
    <property type="evidence" value="ECO:0007669"/>
    <property type="project" value="InterPro"/>
</dbReference>
<dbReference type="KEGG" id="cuh:BJN34_22260"/>
<dbReference type="GO" id="GO:0019346">
    <property type="term" value="P:transsulfuration"/>
    <property type="evidence" value="ECO:0007669"/>
    <property type="project" value="InterPro"/>
</dbReference>
<evidence type="ECO:0000256" key="8">
    <source>
        <dbReference type="RuleBase" id="RU362118"/>
    </source>
</evidence>
<gene>
    <name evidence="9" type="ORF">BJN34_22260</name>
</gene>
<proteinExistence type="inferred from homology"/>
<dbReference type="Proteomes" id="UP000189627">
    <property type="component" value="Chromosome 2"/>
</dbReference>
<evidence type="ECO:0000256" key="2">
    <source>
        <dbReference type="ARBA" id="ARBA00009077"/>
    </source>
</evidence>
<organism evidence="9 10">
    <name type="scientific">Cupriavidus necator</name>
    <name type="common">Alcaligenes eutrophus</name>
    <name type="synonym">Ralstonia eutropha</name>
    <dbReference type="NCBI Taxonomy" id="106590"/>
    <lineage>
        <taxon>Bacteria</taxon>
        <taxon>Pseudomonadati</taxon>
        <taxon>Pseudomonadota</taxon>
        <taxon>Betaproteobacteria</taxon>
        <taxon>Burkholderiales</taxon>
        <taxon>Burkholderiaceae</taxon>
        <taxon>Cupriavidus</taxon>
    </lineage>
</organism>
<evidence type="ECO:0008006" key="11">
    <source>
        <dbReference type="Google" id="ProtNLM"/>
    </source>
</evidence>
<dbReference type="OrthoDB" id="9805807at2"/>
<keyword evidence="3 8" id="KW-0663">Pyridoxal phosphate</keyword>
<comment type="catalytic activity">
    <reaction evidence="7">
        <text>an S-substituted L-cysteine + H2O = a thiol + pyruvate + NH4(+)</text>
        <dbReference type="Rhea" id="RHEA:18121"/>
        <dbReference type="ChEBI" id="CHEBI:15361"/>
        <dbReference type="ChEBI" id="CHEBI:15377"/>
        <dbReference type="ChEBI" id="CHEBI:28938"/>
        <dbReference type="ChEBI" id="CHEBI:29256"/>
        <dbReference type="ChEBI" id="CHEBI:58717"/>
        <dbReference type="EC" id="4.4.1.13"/>
    </reaction>
</comment>
<evidence type="ECO:0000256" key="1">
    <source>
        <dbReference type="ARBA" id="ARBA00001933"/>
    </source>
</evidence>
<dbReference type="InterPro" id="IPR000277">
    <property type="entry name" value="Cys/Met-Metab_PyrdxlP-dep_enz"/>
</dbReference>
<accession>A0A1U9UV94</accession>
<dbReference type="PROSITE" id="PS00868">
    <property type="entry name" value="CYS_MET_METAB_PP"/>
    <property type="match status" value="1"/>
</dbReference>
<comment type="cofactor">
    <cofactor evidence="1 8">
        <name>pyridoxal 5'-phosphate</name>
        <dbReference type="ChEBI" id="CHEBI:597326"/>
    </cofactor>
</comment>
<dbReference type="PANTHER" id="PTHR43500:SF1">
    <property type="entry name" value="CYSTATHIONINE BETA-LYASE-RELATED"/>
    <property type="match status" value="1"/>
</dbReference>
<dbReference type="InterPro" id="IPR015422">
    <property type="entry name" value="PyrdxlP-dep_Trfase_small"/>
</dbReference>
<dbReference type="Gene3D" id="3.40.640.10">
    <property type="entry name" value="Type I PLP-dependent aspartate aminotransferase-like (Major domain)"/>
    <property type="match status" value="1"/>
</dbReference>
<evidence type="ECO:0000313" key="10">
    <source>
        <dbReference type="Proteomes" id="UP000189627"/>
    </source>
</evidence>
<evidence type="ECO:0000313" key="9">
    <source>
        <dbReference type="EMBL" id="AQV96593.1"/>
    </source>
</evidence>
<dbReference type="InterPro" id="IPR006233">
    <property type="entry name" value="Cys_b_lyase_bac"/>
</dbReference>
<dbReference type="EMBL" id="CP017758">
    <property type="protein sequence ID" value="AQV96593.1"/>
    <property type="molecule type" value="Genomic_DNA"/>
</dbReference>
<keyword evidence="4" id="KW-0456">Lyase</keyword>
<dbReference type="AlphaFoldDB" id="A0A1U9UV94"/>
<evidence type="ECO:0000256" key="5">
    <source>
        <dbReference type="ARBA" id="ARBA00046315"/>
    </source>
</evidence>
<protein>
    <recommendedName>
        <fullName evidence="11">Cystathionine beta-lyase</fullName>
    </recommendedName>
</protein>
<dbReference type="RefSeq" id="WP_078199052.1">
    <property type="nucleotide sequence ID" value="NZ_CP017758.1"/>
</dbReference>
<comment type="catalytic activity">
    <reaction evidence="6">
        <text>L,L-cystathionine + H2O = L-homocysteine + pyruvate + NH4(+)</text>
        <dbReference type="Rhea" id="RHEA:13965"/>
        <dbReference type="ChEBI" id="CHEBI:15361"/>
        <dbReference type="ChEBI" id="CHEBI:15377"/>
        <dbReference type="ChEBI" id="CHEBI:28938"/>
        <dbReference type="ChEBI" id="CHEBI:58161"/>
        <dbReference type="ChEBI" id="CHEBI:58199"/>
    </reaction>
</comment>
<sequence>MRGERLADTPRWGAQQAKISSSEPIFLTEHVVIRLNAQFTRLVQRSLKAVAHGVDLSVMAATKYITGHSDTLLGTIAASNRAWDRLKDFHFQMGQYAGPDDVALVLRGLRTLGVRLPRHQESALKIAKWLENREEVARVIHPGLPSHRDHAIWLRDFSGASGLFSFVTKPAPMEAVHDMLNDLTYFSLGYSWGGFESLAMTMDPKTVRTATDWDDQGHLVRLHIGLEDPRDLIADLEEGFNRFRAKH</sequence>
<name>A0A1U9UV94_CUPNE</name>
<dbReference type="GO" id="GO:0047804">
    <property type="term" value="F:cysteine-S-conjugate beta-lyase activity"/>
    <property type="evidence" value="ECO:0007669"/>
    <property type="project" value="UniProtKB-EC"/>
</dbReference>